<keyword evidence="5 6" id="KW-0946">Virion</keyword>
<name>A0AAU7STM3_9VIRU</name>
<comment type="subcellular location">
    <subcellularLocation>
        <location evidence="1 6">Virion</location>
    </subcellularLocation>
</comment>
<proteinExistence type="inferred from homology"/>
<keyword evidence="3 6" id="KW-1140">T=1 icosahedral capsid protein</keyword>
<evidence type="ECO:0000256" key="1">
    <source>
        <dbReference type="ARBA" id="ARBA00004328"/>
    </source>
</evidence>
<evidence type="ECO:0000256" key="7">
    <source>
        <dbReference type="SAM" id="MobiDB-lite"/>
    </source>
</evidence>
<evidence type="ECO:0000256" key="2">
    <source>
        <dbReference type="ARBA" id="ARBA00006131"/>
    </source>
</evidence>
<evidence type="ECO:0000256" key="5">
    <source>
        <dbReference type="ARBA" id="ARBA00022844"/>
    </source>
</evidence>
<reference evidence="8" key="1">
    <citation type="submission" date="2024-05" db="EMBL/GenBank/DDBJ databases">
        <authorList>
            <person name="Laubscher F."/>
            <person name="Chudzinski V."/>
            <person name="Cordey S."/>
            <person name="Hosszu-Fellous K."/>
            <person name="Kaiser L."/>
        </authorList>
    </citation>
    <scope>NUCLEOTIDE SEQUENCE</scope>
    <source>
        <strain evidence="8">1212D3-7</strain>
    </source>
</reference>
<keyword evidence="4 6" id="KW-0167">Capsid protein</keyword>
<accession>A0AAU7STM3</accession>
<evidence type="ECO:0000256" key="6">
    <source>
        <dbReference type="RuleBase" id="RU361230"/>
    </source>
</evidence>
<dbReference type="EMBL" id="PP857088">
    <property type="protein sequence ID" value="XBU06635.1"/>
    <property type="molecule type" value="Genomic_DNA"/>
</dbReference>
<protein>
    <recommendedName>
        <fullName evidence="6">Capsid protein</fullName>
    </recommendedName>
</protein>
<sequence length="657" mass="77562">MPFWWRRRRKPWFGRWRRRRNKTYKRRRYNTRRRRRRPTRRRRRRRRTRKVRRKLQKIKLQQWQPDRIVRCKIRGLGCIVAGAQGRQFQCYTDTVDDYPPPKTPGGGGFGVEVFTLKYLYQQWQARKNIWTRSNDYTDLCRYTGTKITVMRHPTTDFVLSYSRMPPFNLEKETYISCHPVNLLLSKHHKVILSRKSHPAGKTSVTFKIKPPKLMQTNWFFQQEFCTRELFELKAAACNMGYAYYGPNTQSELITFYSLNTNFYVRHNWAQDLEGGHGYIPYPGYPTTDKVTFTYPTATGVAKYEMPPITKYLETVNKDTGFFNWRVLTATNVSVQPATKTHETPVTVARYNPNMDTGKDSYVWLVSTVSNSNWQTPKDSDLVVAGYPIWMALYGLWNFLERKKNVAYVETGMFVIKSPAIQLISKTIQTIFPILDISFIKGQMPWDQLLTDTDKKLWYPTALKQQQIINTFIESGPYIPKYSNLPSSTWNLTYKYTSYFKWGGPELTDQPVQDPCPKKELDVADNIKGDIQIQDPFKQKYQQLLRAWDVRRGMFTKTAIKRMCENLQTDESIFSDAEEPAKKKKKVTAQIKLPEEENKEINQALHSLCEENTCQEQDLQKLIHFQQQQQHKLKRDLINIILDLKNKQRILQLQTGIN</sequence>
<dbReference type="Pfam" id="PF02956">
    <property type="entry name" value="TT_ORF1"/>
    <property type="match status" value="1"/>
</dbReference>
<dbReference type="InterPro" id="IPR004219">
    <property type="entry name" value="TTvirus_Unk"/>
</dbReference>
<feature type="region of interest" description="Disordered" evidence="7">
    <location>
        <begin position="23"/>
        <end position="51"/>
    </location>
</feature>
<comment type="function">
    <text evidence="6">Self-assembles to form an icosahedral capsid.</text>
</comment>
<evidence type="ECO:0000313" key="8">
    <source>
        <dbReference type="EMBL" id="XBU06635.1"/>
    </source>
</evidence>
<dbReference type="GO" id="GO:0039615">
    <property type="term" value="C:T=1 icosahedral viral capsid"/>
    <property type="evidence" value="ECO:0007669"/>
    <property type="project" value="UniProtKB-UniRule"/>
</dbReference>
<evidence type="ECO:0000256" key="4">
    <source>
        <dbReference type="ARBA" id="ARBA00022561"/>
    </source>
</evidence>
<organism evidence="8">
    <name type="scientific">Gammatorquevirus homidi8</name>
    <dbReference type="NCBI Taxonomy" id="3048393"/>
    <lineage>
        <taxon>Viruses</taxon>
        <taxon>Monodnaviria</taxon>
        <taxon>Shotokuvirae</taxon>
        <taxon>Commensaviricota</taxon>
        <taxon>Cardeaviricetes</taxon>
        <taxon>Sanitavirales</taxon>
        <taxon>Anelloviridae</taxon>
        <taxon>Gammatorquevirus</taxon>
    </lineage>
</organism>
<evidence type="ECO:0000256" key="3">
    <source>
        <dbReference type="ARBA" id="ARBA00022431"/>
    </source>
</evidence>
<comment type="similarity">
    <text evidence="2 6">Belongs to the anelloviridae capsid protein family.</text>
</comment>